<dbReference type="PROSITE" id="PS50887">
    <property type="entry name" value="GGDEF"/>
    <property type="match status" value="1"/>
</dbReference>
<name>A0ABQ4PL74_9GAMM</name>
<evidence type="ECO:0000259" key="2">
    <source>
        <dbReference type="PROSITE" id="PS50887"/>
    </source>
</evidence>
<dbReference type="InterPro" id="IPR019734">
    <property type="entry name" value="TPR_rpt"/>
</dbReference>
<dbReference type="Proteomes" id="UP000761574">
    <property type="component" value="Unassembled WGS sequence"/>
</dbReference>
<accession>A0ABQ4PL74</accession>
<organism evidence="3 4">
    <name type="scientific">Shewanella algidipiscicola</name>
    <dbReference type="NCBI Taxonomy" id="614070"/>
    <lineage>
        <taxon>Bacteria</taxon>
        <taxon>Pseudomonadati</taxon>
        <taxon>Pseudomonadota</taxon>
        <taxon>Gammaproteobacteria</taxon>
        <taxon>Alteromonadales</taxon>
        <taxon>Shewanellaceae</taxon>
        <taxon>Shewanella</taxon>
    </lineage>
</organism>
<dbReference type="Gene3D" id="1.25.40.10">
    <property type="entry name" value="Tetratricopeptide repeat domain"/>
    <property type="match status" value="2"/>
</dbReference>
<gene>
    <name evidence="3" type="ORF">TUM4630_25930</name>
</gene>
<feature type="domain" description="GGDEF" evidence="2">
    <location>
        <begin position="474"/>
        <end position="582"/>
    </location>
</feature>
<keyword evidence="1" id="KW-0472">Membrane</keyword>
<dbReference type="EMBL" id="BPFB01000032">
    <property type="protein sequence ID" value="GIU48797.1"/>
    <property type="molecule type" value="Genomic_DNA"/>
</dbReference>
<evidence type="ECO:0000313" key="4">
    <source>
        <dbReference type="Proteomes" id="UP000761574"/>
    </source>
</evidence>
<evidence type="ECO:0000256" key="1">
    <source>
        <dbReference type="SAM" id="Phobius"/>
    </source>
</evidence>
<keyword evidence="1" id="KW-1133">Transmembrane helix</keyword>
<dbReference type="SUPFAM" id="SSF48452">
    <property type="entry name" value="TPR-like"/>
    <property type="match status" value="2"/>
</dbReference>
<evidence type="ECO:0000313" key="3">
    <source>
        <dbReference type="EMBL" id="GIU48797.1"/>
    </source>
</evidence>
<proteinExistence type="predicted"/>
<sequence length="582" mass="65872">MDFRLIVFSFSLWLWPSWADTVTELDELSAIVYQYPSDALSSIAIIEQRLNDKNSTSIPRLRLSLLKCHALVQLGENEAAINLARMGDAKAKSLDIQQASPYFLNCMAEAYIDYGDLRQALTLLDTAIYQSREFEQPQSLVNGLMLRGQIDTHIENDSSALEDFRLARDIYPAALRQPTQWITPPQAYLQLARAKLLRKKGQLNQSFNTAKLALTYPQTIGKVRLNILLALAKIAHENQEVKFRDDMILEAKILMPELATANELAESYTELAEVEFLRNNDKNAIQLLNIALNTFNKNKKINDSLRATRLLARIQLANGEEQQGLDLMQQAIAIGQRTNQYDELVICYQLLSEYFVGMGNYRQAYHYQLQRVDSIKSSYEFLKNTRLLQIKAQLGRYQKLAQNQPPKPIKLDASINDNYGLIAILVFALLLPLLMLLSRLRKEHAAPQMPHQDAPLTPQERMLALIASAKQIGYPITILLINPSHLAPSDVATLLDEVRRKLRQQDIMLDKASDQLLIMLPFTSLSGAKEIVKQLKAVIAPLPGGDKVRIGMAEMQHYDTLSSLTKRAGIDQLSRHNEQLGR</sequence>
<dbReference type="InterPro" id="IPR000160">
    <property type="entry name" value="GGDEF_dom"/>
</dbReference>
<dbReference type="RefSeq" id="WP_220741464.1">
    <property type="nucleotide sequence ID" value="NZ_BPFB01000032.1"/>
</dbReference>
<keyword evidence="1" id="KW-0812">Transmembrane</keyword>
<dbReference type="SMART" id="SM00028">
    <property type="entry name" value="TPR"/>
    <property type="match status" value="3"/>
</dbReference>
<dbReference type="InterPro" id="IPR011990">
    <property type="entry name" value="TPR-like_helical_dom_sf"/>
</dbReference>
<reference evidence="3 4" key="1">
    <citation type="submission" date="2021-05" db="EMBL/GenBank/DDBJ databases">
        <title>Molecular characterization for Shewanella algae harboring chromosomal blaOXA-55-like strains isolated from clinical and environment sample.</title>
        <authorList>
            <person name="Ohama Y."/>
            <person name="Aoki K."/>
            <person name="Harada S."/>
            <person name="Moriya K."/>
            <person name="Ishii Y."/>
            <person name="Tateda K."/>
        </authorList>
    </citation>
    <scope>NUCLEOTIDE SEQUENCE [LARGE SCALE GENOMIC DNA]</scope>
    <source>
        <strain evidence="3 4">LMG 23746</strain>
    </source>
</reference>
<protein>
    <recommendedName>
        <fullName evidence="2">GGDEF domain-containing protein</fullName>
    </recommendedName>
</protein>
<feature type="transmembrane region" description="Helical" evidence="1">
    <location>
        <begin position="419"/>
        <end position="437"/>
    </location>
</feature>
<comment type="caution">
    <text evidence="3">The sequence shown here is derived from an EMBL/GenBank/DDBJ whole genome shotgun (WGS) entry which is preliminary data.</text>
</comment>
<keyword evidence="4" id="KW-1185">Reference proteome</keyword>